<accession>A0A7R9L4F5</accession>
<dbReference type="GO" id="GO:0005634">
    <property type="term" value="C:nucleus"/>
    <property type="evidence" value="ECO:0007669"/>
    <property type="project" value="UniProtKB-SubCell"/>
</dbReference>
<dbReference type="EMBL" id="OC869758">
    <property type="protein sequence ID" value="CAD7634710.1"/>
    <property type="molecule type" value="Genomic_DNA"/>
</dbReference>
<evidence type="ECO:0000313" key="11">
    <source>
        <dbReference type="EMBL" id="CAD7634710.1"/>
    </source>
</evidence>
<keyword evidence="3" id="KW-0221">Differentiation</keyword>
<keyword evidence="5" id="KW-0238">DNA-binding</keyword>
<protein>
    <recommendedName>
        <fullName evidence="8">DNA-binding protein RFX6</fullName>
    </recommendedName>
    <alternativeName>
        <fullName evidence="9">Regulatory factor X 6</fullName>
    </alternativeName>
</protein>
<evidence type="ECO:0000256" key="5">
    <source>
        <dbReference type="ARBA" id="ARBA00023125"/>
    </source>
</evidence>
<evidence type="ECO:0000259" key="10">
    <source>
        <dbReference type="PROSITE" id="PS51526"/>
    </source>
</evidence>
<reference evidence="11" key="1">
    <citation type="submission" date="2020-11" db="EMBL/GenBank/DDBJ databases">
        <authorList>
            <person name="Tran Van P."/>
        </authorList>
    </citation>
    <scope>NUCLEOTIDE SEQUENCE</scope>
</reference>
<dbReference type="PROSITE" id="PS51526">
    <property type="entry name" value="RFX_DBD"/>
    <property type="match status" value="1"/>
</dbReference>
<evidence type="ECO:0000256" key="4">
    <source>
        <dbReference type="ARBA" id="ARBA00023015"/>
    </source>
</evidence>
<proteinExistence type="predicted"/>
<dbReference type="PANTHER" id="PTHR12619:SF32">
    <property type="entry name" value="RFX-TYPE WINGED-HELIX DOMAIN-CONTAINING PROTEIN"/>
    <property type="match status" value="1"/>
</dbReference>
<dbReference type="InterPro" id="IPR036390">
    <property type="entry name" value="WH_DNA-bd_sf"/>
</dbReference>
<keyword evidence="6" id="KW-0804">Transcription</keyword>
<dbReference type="InterPro" id="IPR039779">
    <property type="entry name" value="RFX-like"/>
</dbReference>
<keyword evidence="12" id="KW-1185">Reference proteome</keyword>
<keyword evidence="2" id="KW-0217">Developmental protein</keyword>
<dbReference type="AlphaFoldDB" id="A0A7R9L4F5"/>
<keyword evidence="4" id="KW-0805">Transcription regulation</keyword>
<dbReference type="GO" id="GO:0000978">
    <property type="term" value="F:RNA polymerase II cis-regulatory region sequence-specific DNA binding"/>
    <property type="evidence" value="ECO:0007669"/>
    <property type="project" value="TreeGrafter"/>
</dbReference>
<evidence type="ECO:0000256" key="9">
    <source>
        <dbReference type="ARBA" id="ARBA00077088"/>
    </source>
</evidence>
<dbReference type="GO" id="GO:0000981">
    <property type="term" value="F:DNA-binding transcription factor activity, RNA polymerase II-specific"/>
    <property type="evidence" value="ECO:0007669"/>
    <property type="project" value="TreeGrafter"/>
</dbReference>
<sequence>MPIYFFEFLYQRLESNYELKEGICLPRCLLYQHYLDYTRKNSCKAIGAAAFGKLVRQKFPKITTRRLGTRGQSKYHYYGVGIRKTSIYFADEKQIQNQNKIQNSNTLLISDK</sequence>
<dbReference type="SUPFAM" id="SSF46785">
    <property type="entry name" value="Winged helix' DNA-binding domain"/>
    <property type="match status" value="1"/>
</dbReference>
<dbReference type="InterPro" id="IPR036388">
    <property type="entry name" value="WH-like_DNA-bd_sf"/>
</dbReference>
<evidence type="ECO:0000256" key="1">
    <source>
        <dbReference type="ARBA" id="ARBA00004123"/>
    </source>
</evidence>
<dbReference type="Proteomes" id="UP000759131">
    <property type="component" value="Unassembled WGS sequence"/>
</dbReference>
<evidence type="ECO:0000256" key="8">
    <source>
        <dbReference type="ARBA" id="ARBA00072476"/>
    </source>
</evidence>
<comment type="subcellular location">
    <subcellularLocation>
        <location evidence="1">Nucleus</location>
    </subcellularLocation>
</comment>
<evidence type="ECO:0000256" key="3">
    <source>
        <dbReference type="ARBA" id="ARBA00022782"/>
    </source>
</evidence>
<name>A0A7R9L4F5_9ACAR</name>
<gene>
    <name evidence="11" type="ORF">OSB1V03_LOCUS15105</name>
</gene>
<dbReference type="InterPro" id="IPR003150">
    <property type="entry name" value="DNA-bd_RFX"/>
</dbReference>
<dbReference type="OrthoDB" id="10056949at2759"/>
<evidence type="ECO:0000256" key="2">
    <source>
        <dbReference type="ARBA" id="ARBA00022473"/>
    </source>
</evidence>
<keyword evidence="7" id="KW-0539">Nucleus</keyword>
<feature type="domain" description="RFX-type winged-helix" evidence="10">
    <location>
        <begin position="9"/>
        <end position="86"/>
    </location>
</feature>
<dbReference type="EMBL" id="CAJPIZ010015183">
    <property type="protein sequence ID" value="CAG2115140.1"/>
    <property type="molecule type" value="Genomic_DNA"/>
</dbReference>
<dbReference type="Pfam" id="PF02257">
    <property type="entry name" value="RFX_DNA_binding"/>
    <property type="match status" value="1"/>
</dbReference>
<evidence type="ECO:0000256" key="7">
    <source>
        <dbReference type="ARBA" id="ARBA00023242"/>
    </source>
</evidence>
<dbReference type="GO" id="GO:0030154">
    <property type="term" value="P:cell differentiation"/>
    <property type="evidence" value="ECO:0007669"/>
    <property type="project" value="UniProtKB-KW"/>
</dbReference>
<dbReference type="PANTHER" id="PTHR12619">
    <property type="entry name" value="RFX TRANSCRIPTION FACTOR FAMILY"/>
    <property type="match status" value="1"/>
</dbReference>
<evidence type="ECO:0000256" key="6">
    <source>
        <dbReference type="ARBA" id="ARBA00023163"/>
    </source>
</evidence>
<evidence type="ECO:0000313" key="12">
    <source>
        <dbReference type="Proteomes" id="UP000759131"/>
    </source>
</evidence>
<dbReference type="Gene3D" id="1.10.10.10">
    <property type="entry name" value="Winged helix-like DNA-binding domain superfamily/Winged helix DNA-binding domain"/>
    <property type="match status" value="1"/>
</dbReference>
<organism evidence="11">
    <name type="scientific">Medioppia subpectinata</name>
    <dbReference type="NCBI Taxonomy" id="1979941"/>
    <lineage>
        <taxon>Eukaryota</taxon>
        <taxon>Metazoa</taxon>
        <taxon>Ecdysozoa</taxon>
        <taxon>Arthropoda</taxon>
        <taxon>Chelicerata</taxon>
        <taxon>Arachnida</taxon>
        <taxon>Acari</taxon>
        <taxon>Acariformes</taxon>
        <taxon>Sarcoptiformes</taxon>
        <taxon>Oribatida</taxon>
        <taxon>Brachypylina</taxon>
        <taxon>Oppioidea</taxon>
        <taxon>Oppiidae</taxon>
        <taxon>Medioppia</taxon>
    </lineage>
</organism>
<dbReference type="FunFam" id="1.10.10.10:FF:000211">
    <property type="entry name" value="Regulatory factor X, 6"/>
    <property type="match status" value="1"/>
</dbReference>